<name>A0A2T2N5N2_CORCC</name>
<feature type="transmembrane region" description="Helical" evidence="7">
    <location>
        <begin position="439"/>
        <end position="460"/>
    </location>
</feature>
<dbReference type="Gene3D" id="1.20.1250.20">
    <property type="entry name" value="MFS general substrate transporter like domains"/>
    <property type="match status" value="2"/>
</dbReference>
<evidence type="ECO:0000256" key="4">
    <source>
        <dbReference type="ARBA" id="ARBA00022989"/>
    </source>
</evidence>
<reference evidence="9 10" key="1">
    <citation type="journal article" date="2018" name="Front. Microbiol.">
        <title>Genome-Wide Analysis of Corynespora cassiicola Leaf Fall Disease Putative Effectors.</title>
        <authorList>
            <person name="Lopez D."/>
            <person name="Ribeiro S."/>
            <person name="Label P."/>
            <person name="Fumanal B."/>
            <person name="Venisse J.S."/>
            <person name="Kohler A."/>
            <person name="de Oliveira R.R."/>
            <person name="Labutti K."/>
            <person name="Lipzen A."/>
            <person name="Lail K."/>
            <person name="Bauer D."/>
            <person name="Ohm R.A."/>
            <person name="Barry K.W."/>
            <person name="Spatafora J."/>
            <person name="Grigoriev I.V."/>
            <person name="Martin F.M."/>
            <person name="Pujade-Renaud V."/>
        </authorList>
    </citation>
    <scope>NUCLEOTIDE SEQUENCE [LARGE SCALE GENOMIC DNA]</scope>
    <source>
        <strain evidence="9 10">Philippines</strain>
    </source>
</reference>
<feature type="transmembrane region" description="Helical" evidence="7">
    <location>
        <begin position="340"/>
        <end position="357"/>
    </location>
</feature>
<comment type="subcellular location">
    <subcellularLocation>
        <location evidence="1">Membrane</location>
        <topology evidence="1">Multi-pass membrane protein</topology>
    </subcellularLocation>
</comment>
<evidence type="ECO:0000313" key="10">
    <source>
        <dbReference type="Proteomes" id="UP000240883"/>
    </source>
</evidence>
<feature type="region of interest" description="Disordered" evidence="6">
    <location>
        <begin position="1"/>
        <end position="24"/>
    </location>
</feature>
<evidence type="ECO:0000256" key="3">
    <source>
        <dbReference type="ARBA" id="ARBA00022692"/>
    </source>
</evidence>
<dbReference type="GO" id="GO:0016020">
    <property type="term" value="C:membrane"/>
    <property type="evidence" value="ECO:0007669"/>
    <property type="project" value="UniProtKB-SubCell"/>
</dbReference>
<evidence type="ECO:0000256" key="1">
    <source>
        <dbReference type="ARBA" id="ARBA00004141"/>
    </source>
</evidence>
<dbReference type="InterPro" id="IPR011701">
    <property type="entry name" value="MFS"/>
</dbReference>
<dbReference type="EMBL" id="KZ678147">
    <property type="protein sequence ID" value="PSN60690.1"/>
    <property type="molecule type" value="Genomic_DNA"/>
</dbReference>
<dbReference type="FunFam" id="1.20.1250.20:FF:000068">
    <property type="entry name" value="MFS general substrate transporter"/>
    <property type="match status" value="1"/>
</dbReference>
<dbReference type="GO" id="GO:0022857">
    <property type="term" value="F:transmembrane transporter activity"/>
    <property type="evidence" value="ECO:0007669"/>
    <property type="project" value="InterPro"/>
</dbReference>
<dbReference type="OrthoDB" id="19923at2759"/>
<feature type="transmembrane region" description="Helical" evidence="7">
    <location>
        <begin position="204"/>
        <end position="226"/>
    </location>
</feature>
<dbReference type="PROSITE" id="PS50850">
    <property type="entry name" value="MFS"/>
    <property type="match status" value="1"/>
</dbReference>
<feature type="transmembrane region" description="Helical" evidence="7">
    <location>
        <begin position="45"/>
        <end position="63"/>
    </location>
</feature>
<evidence type="ECO:0000313" key="9">
    <source>
        <dbReference type="EMBL" id="PSN60690.1"/>
    </source>
</evidence>
<feature type="transmembrane region" description="Helical" evidence="7">
    <location>
        <begin position="171"/>
        <end position="192"/>
    </location>
</feature>
<feature type="transmembrane region" description="Helical" evidence="7">
    <location>
        <begin position="407"/>
        <end position="427"/>
    </location>
</feature>
<accession>A0A2T2N5N2</accession>
<keyword evidence="5 7" id="KW-0472">Membrane</keyword>
<feature type="domain" description="Major facilitator superfamily (MFS) profile" evidence="8">
    <location>
        <begin position="44"/>
        <end position="467"/>
    </location>
</feature>
<dbReference type="InterPro" id="IPR020846">
    <property type="entry name" value="MFS_dom"/>
</dbReference>
<evidence type="ECO:0000256" key="7">
    <source>
        <dbReference type="SAM" id="Phobius"/>
    </source>
</evidence>
<dbReference type="Proteomes" id="UP000240883">
    <property type="component" value="Unassembled WGS sequence"/>
</dbReference>
<feature type="compositionally biased region" description="Basic and acidic residues" evidence="6">
    <location>
        <begin position="1"/>
        <end position="19"/>
    </location>
</feature>
<keyword evidence="2" id="KW-0813">Transport</keyword>
<dbReference type="PANTHER" id="PTHR43791:SF52">
    <property type="entry name" value="TRANSPORTER, PUTATIVE (AFU_ORTHOLOGUE AFUA_1G11820)-RELATED"/>
    <property type="match status" value="1"/>
</dbReference>
<dbReference type="AlphaFoldDB" id="A0A2T2N5N2"/>
<feature type="transmembrane region" description="Helical" evidence="7">
    <location>
        <begin position="142"/>
        <end position="159"/>
    </location>
</feature>
<evidence type="ECO:0000256" key="5">
    <source>
        <dbReference type="ARBA" id="ARBA00023136"/>
    </source>
</evidence>
<proteinExistence type="predicted"/>
<gene>
    <name evidence="9" type="ORF">BS50DRAFT_563303</name>
</gene>
<dbReference type="FunFam" id="1.20.1250.20:FF:000034">
    <property type="entry name" value="MFS general substrate transporter"/>
    <property type="match status" value="1"/>
</dbReference>
<feature type="transmembrane region" description="Helical" evidence="7">
    <location>
        <begin position="377"/>
        <end position="395"/>
    </location>
</feature>
<feature type="transmembrane region" description="Helical" evidence="7">
    <location>
        <begin position="111"/>
        <end position="130"/>
    </location>
</feature>
<protein>
    <submittedName>
        <fullName evidence="9">Major facilitator superfamily protein</fullName>
    </submittedName>
</protein>
<feature type="transmembrane region" description="Helical" evidence="7">
    <location>
        <begin position="316"/>
        <end position="333"/>
    </location>
</feature>
<sequence>MASGKTLEKGCPPDEKEIHSSVLANPPSIDPQITRNILRKCDIRLIPILFGLYLFAFVDRINIGNARIQGLLVDLNMSGTQFNVALLAFFPTYIVFEVPANILMRRFKPSTWLAGMMFSFGVVTMCQGFTQSYGGLVACRVLLGLLEAGVLPGCVYLISRYYTRAEMQKRYTAFFSSAIVAGAFAGLLAFALAKMNGLGGYAGWRWIFIIEGLATIAYSVPAIFIIPDYPDKCKFLTPEEKGVHHRLMVLDNSSEEARMDRLDRPAIRRIITDWKIWVGSIMYFTISIPGYSTQFFIPYILNQFGWVAAEAQLRTIPVYVVALASTLTAAYFSDRLKHRYGFLLGATIIHIVGYIILLCQGPPDPQGLSRNVRYMALFFLLIGQYIYTPMTIVWLSNNLSGHYKRAVGTAVQIAIGNAGGIAASNIFLQSEAPLFETGYGTGLTMVITSGIACTAFYFGLKWENRQRELGKREWRIQLEKDERENLGDDHPRFRFMG</sequence>
<keyword evidence="10" id="KW-1185">Reference proteome</keyword>
<dbReference type="PANTHER" id="PTHR43791">
    <property type="entry name" value="PERMEASE-RELATED"/>
    <property type="match status" value="1"/>
</dbReference>
<evidence type="ECO:0000259" key="8">
    <source>
        <dbReference type="PROSITE" id="PS50850"/>
    </source>
</evidence>
<feature type="transmembrane region" description="Helical" evidence="7">
    <location>
        <begin position="83"/>
        <end position="104"/>
    </location>
</feature>
<dbReference type="Pfam" id="PF07690">
    <property type="entry name" value="MFS_1"/>
    <property type="match status" value="1"/>
</dbReference>
<evidence type="ECO:0000256" key="2">
    <source>
        <dbReference type="ARBA" id="ARBA00022448"/>
    </source>
</evidence>
<feature type="transmembrane region" description="Helical" evidence="7">
    <location>
        <begin position="276"/>
        <end position="301"/>
    </location>
</feature>
<keyword evidence="3 7" id="KW-0812">Transmembrane</keyword>
<dbReference type="SUPFAM" id="SSF103473">
    <property type="entry name" value="MFS general substrate transporter"/>
    <property type="match status" value="1"/>
</dbReference>
<keyword evidence="4 7" id="KW-1133">Transmembrane helix</keyword>
<evidence type="ECO:0000256" key="6">
    <source>
        <dbReference type="SAM" id="MobiDB-lite"/>
    </source>
</evidence>
<dbReference type="InterPro" id="IPR036259">
    <property type="entry name" value="MFS_trans_sf"/>
</dbReference>
<organism evidence="9 10">
    <name type="scientific">Corynespora cassiicola Philippines</name>
    <dbReference type="NCBI Taxonomy" id="1448308"/>
    <lineage>
        <taxon>Eukaryota</taxon>
        <taxon>Fungi</taxon>
        <taxon>Dikarya</taxon>
        <taxon>Ascomycota</taxon>
        <taxon>Pezizomycotina</taxon>
        <taxon>Dothideomycetes</taxon>
        <taxon>Pleosporomycetidae</taxon>
        <taxon>Pleosporales</taxon>
        <taxon>Corynesporascaceae</taxon>
        <taxon>Corynespora</taxon>
    </lineage>
</organism>